<name>A0AAV9LV76_9SOLN</name>
<accession>A0AAV9LV76</accession>
<protein>
    <submittedName>
        <fullName evidence="1">Uncharacterized protein</fullName>
    </submittedName>
</protein>
<dbReference type="Proteomes" id="UP001311915">
    <property type="component" value="Unassembled WGS sequence"/>
</dbReference>
<comment type="caution">
    <text evidence="1">The sequence shown here is derived from an EMBL/GenBank/DDBJ whole genome shotgun (WGS) entry which is preliminary data.</text>
</comment>
<reference evidence="1 2" key="1">
    <citation type="submission" date="2023-10" db="EMBL/GenBank/DDBJ databases">
        <title>Genome-Wide Identification Analysis in wild type Solanum Pinnatisectum Reveals Some Genes Defensing Phytophthora Infestans.</title>
        <authorList>
            <person name="Sun C."/>
        </authorList>
    </citation>
    <scope>NUCLEOTIDE SEQUENCE [LARGE SCALE GENOMIC DNA]</scope>
    <source>
        <strain evidence="1">LQN</strain>
        <tissue evidence="1">Leaf</tissue>
    </source>
</reference>
<evidence type="ECO:0000313" key="2">
    <source>
        <dbReference type="Proteomes" id="UP001311915"/>
    </source>
</evidence>
<evidence type="ECO:0000313" key="1">
    <source>
        <dbReference type="EMBL" id="KAK4729670.1"/>
    </source>
</evidence>
<proteinExistence type="predicted"/>
<gene>
    <name evidence="1" type="ORF">R3W88_022658</name>
</gene>
<sequence>MNYPNYNNQKLLVITKHPFSEIDNQSGCCAIPMTHLTPHLFYSLYKLYFNNSFLFLECLGVVGVEFPLFPSSDIAIYKCLMNCNGIYCYVDLLGDVEFNTP</sequence>
<dbReference type="EMBL" id="JAWPEI010000004">
    <property type="protein sequence ID" value="KAK4729670.1"/>
    <property type="molecule type" value="Genomic_DNA"/>
</dbReference>
<keyword evidence="2" id="KW-1185">Reference proteome</keyword>
<organism evidence="1 2">
    <name type="scientific">Solanum pinnatisectum</name>
    <name type="common">tansyleaf nightshade</name>
    <dbReference type="NCBI Taxonomy" id="50273"/>
    <lineage>
        <taxon>Eukaryota</taxon>
        <taxon>Viridiplantae</taxon>
        <taxon>Streptophyta</taxon>
        <taxon>Embryophyta</taxon>
        <taxon>Tracheophyta</taxon>
        <taxon>Spermatophyta</taxon>
        <taxon>Magnoliopsida</taxon>
        <taxon>eudicotyledons</taxon>
        <taxon>Gunneridae</taxon>
        <taxon>Pentapetalae</taxon>
        <taxon>asterids</taxon>
        <taxon>lamiids</taxon>
        <taxon>Solanales</taxon>
        <taxon>Solanaceae</taxon>
        <taxon>Solanoideae</taxon>
        <taxon>Solaneae</taxon>
        <taxon>Solanum</taxon>
    </lineage>
</organism>
<dbReference type="AlphaFoldDB" id="A0AAV9LV76"/>